<evidence type="ECO:0000259" key="2">
    <source>
        <dbReference type="SMART" id="SM00829"/>
    </source>
</evidence>
<dbReference type="EC" id="1.-.-.-" evidence="3"/>
<dbReference type="SMART" id="SM00829">
    <property type="entry name" value="PKS_ER"/>
    <property type="match status" value="1"/>
</dbReference>
<gene>
    <name evidence="3" type="ORF">ACFO3E_18375</name>
</gene>
<reference evidence="4" key="1">
    <citation type="journal article" date="2019" name="Int. J. Syst. Evol. Microbiol.">
        <title>The Global Catalogue of Microorganisms (GCM) 10K type strain sequencing project: providing services to taxonomists for standard genome sequencing and annotation.</title>
        <authorList>
            <consortium name="The Broad Institute Genomics Platform"/>
            <consortium name="The Broad Institute Genome Sequencing Center for Infectious Disease"/>
            <person name="Wu L."/>
            <person name="Ma J."/>
        </authorList>
    </citation>
    <scope>NUCLEOTIDE SEQUENCE [LARGE SCALE GENOMIC DNA]</scope>
    <source>
        <strain evidence="4">NBRC 103632</strain>
    </source>
</reference>
<dbReference type="Pfam" id="PF16884">
    <property type="entry name" value="ADH_N_2"/>
    <property type="match status" value="1"/>
</dbReference>
<evidence type="ECO:0000313" key="3">
    <source>
        <dbReference type="EMBL" id="MFC4596120.1"/>
    </source>
</evidence>
<sequence length="337" mass="36071">MQSREIQLKRRPVGKPVAEDFTCASRDVPPPAEGEVQVRNLWMAVDPAMRGRMDDAKSYVPPFALDAAMEGPAIGEVIASHDPDFAPGDLVFSRLGWREAFNAPASALQKRDKHALPSQAWLCFAGMPGLTAYAGLLRIAQLKAGDVVFVSAASGAVGSIACQIARNMGCPVIGSAGGPDKVAFLREVLKVDAAIDYKAEPSLTKALAREVKAIGASGIDVYFENVGGDHLQAALSLANNFARFAVCGMISQYNVTDAPSVPRNLTMIMTKRIRMEGYIALDHMDLEAEMVEQMTAWSAAGQMASAETIYEGIDKALDAFWGLFSGANIGRTMVKLS</sequence>
<proteinExistence type="predicted"/>
<dbReference type="InterPro" id="IPR020843">
    <property type="entry name" value="ER"/>
</dbReference>
<dbReference type="InterPro" id="IPR011032">
    <property type="entry name" value="GroES-like_sf"/>
</dbReference>
<dbReference type="PANTHER" id="PTHR43205">
    <property type="entry name" value="PROSTAGLANDIN REDUCTASE"/>
    <property type="match status" value="1"/>
</dbReference>
<dbReference type="Gene3D" id="3.40.50.720">
    <property type="entry name" value="NAD(P)-binding Rossmann-like Domain"/>
    <property type="match status" value="1"/>
</dbReference>
<dbReference type="InterPro" id="IPR041694">
    <property type="entry name" value="ADH_N_2"/>
</dbReference>
<name>A0ABV9F5P9_9SPHN</name>
<dbReference type="InterPro" id="IPR045010">
    <property type="entry name" value="MDR_fam"/>
</dbReference>
<evidence type="ECO:0000256" key="1">
    <source>
        <dbReference type="ARBA" id="ARBA00023002"/>
    </source>
</evidence>
<dbReference type="Gene3D" id="3.90.180.10">
    <property type="entry name" value="Medium-chain alcohol dehydrogenases, catalytic domain"/>
    <property type="match status" value="1"/>
</dbReference>
<dbReference type="EMBL" id="JBHSFZ010000064">
    <property type="protein sequence ID" value="MFC4596120.1"/>
    <property type="molecule type" value="Genomic_DNA"/>
</dbReference>
<dbReference type="InterPro" id="IPR013149">
    <property type="entry name" value="ADH-like_C"/>
</dbReference>
<dbReference type="CDD" id="cd05288">
    <property type="entry name" value="PGDH"/>
    <property type="match status" value="1"/>
</dbReference>
<organism evidence="3 4">
    <name type="scientific">Sphingobium tyrosinilyticum</name>
    <dbReference type="NCBI Taxonomy" id="2715436"/>
    <lineage>
        <taxon>Bacteria</taxon>
        <taxon>Pseudomonadati</taxon>
        <taxon>Pseudomonadota</taxon>
        <taxon>Alphaproteobacteria</taxon>
        <taxon>Sphingomonadales</taxon>
        <taxon>Sphingomonadaceae</taxon>
        <taxon>Sphingobium</taxon>
    </lineage>
</organism>
<keyword evidence="1 3" id="KW-0560">Oxidoreductase</keyword>
<feature type="domain" description="Enoyl reductase (ER)" evidence="2">
    <location>
        <begin position="16"/>
        <end position="334"/>
    </location>
</feature>
<keyword evidence="4" id="KW-1185">Reference proteome</keyword>
<dbReference type="InterPro" id="IPR036291">
    <property type="entry name" value="NAD(P)-bd_dom_sf"/>
</dbReference>
<dbReference type="SUPFAM" id="SSF51735">
    <property type="entry name" value="NAD(P)-binding Rossmann-fold domains"/>
    <property type="match status" value="1"/>
</dbReference>
<evidence type="ECO:0000313" key="4">
    <source>
        <dbReference type="Proteomes" id="UP001595957"/>
    </source>
</evidence>
<dbReference type="Proteomes" id="UP001595957">
    <property type="component" value="Unassembled WGS sequence"/>
</dbReference>
<protein>
    <submittedName>
        <fullName evidence="3">NADP-dependent oxidoreductase</fullName>
        <ecNumber evidence="3">1.-.-.-</ecNumber>
    </submittedName>
</protein>
<comment type="caution">
    <text evidence="3">The sequence shown here is derived from an EMBL/GenBank/DDBJ whole genome shotgun (WGS) entry which is preliminary data.</text>
</comment>
<dbReference type="GO" id="GO:0016491">
    <property type="term" value="F:oxidoreductase activity"/>
    <property type="evidence" value="ECO:0007669"/>
    <property type="project" value="UniProtKB-KW"/>
</dbReference>
<dbReference type="SUPFAM" id="SSF50129">
    <property type="entry name" value="GroES-like"/>
    <property type="match status" value="1"/>
</dbReference>
<dbReference type="PANTHER" id="PTHR43205:SF7">
    <property type="entry name" value="PROSTAGLANDIN REDUCTASE 1"/>
    <property type="match status" value="1"/>
</dbReference>
<dbReference type="RefSeq" id="WP_066528380.1">
    <property type="nucleotide sequence ID" value="NZ_JBHSFZ010000064.1"/>
</dbReference>
<dbReference type="Pfam" id="PF00107">
    <property type="entry name" value="ADH_zinc_N"/>
    <property type="match status" value="1"/>
</dbReference>
<accession>A0ABV9F5P9</accession>